<dbReference type="AlphaFoldDB" id="H3HD35"/>
<proteinExistence type="predicted"/>
<dbReference type="OMA" id="DNHENED"/>
<evidence type="ECO:0000256" key="2">
    <source>
        <dbReference type="ARBA" id="ARBA00023043"/>
    </source>
</evidence>
<accession>H3HD35</accession>
<evidence type="ECO:0000313" key="4">
    <source>
        <dbReference type="EnsemblProtists" id="Phyra95761"/>
    </source>
</evidence>
<dbReference type="InterPro" id="IPR036770">
    <property type="entry name" value="Ankyrin_rpt-contain_sf"/>
</dbReference>
<dbReference type="PROSITE" id="PS50088">
    <property type="entry name" value="ANK_REPEAT"/>
    <property type="match status" value="1"/>
</dbReference>
<dbReference type="SMART" id="SM00248">
    <property type="entry name" value="ANK"/>
    <property type="match status" value="3"/>
</dbReference>
<dbReference type="Proteomes" id="UP000005238">
    <property type="component" value="Unassembled WGS sequence"/>
</dbReference>
<evidence type="ECO:0000256" key="1">
    <source>
        <dbReference type="ARBA" id="ARBA00022737"/>
    </source>
</evidence>
<dbReference type="EnsemblProtists" id="Phyra95761">
    <property type="protein sequence ID" value="Phyra95761"/>
    <property type="gene ID" value="Phyra95761"/>
</dbReference>
<keyword evidence="2 3" id="KW-0040">ANK repeat</keyword>
<reference evidence="4" key="2">
    <citation type="submission" date="2015-06" db="UniProtKB">
        <authorList>
            <consortium name="EnsemblProtists"/>
        </authorList>
    </citation>
    <scope>IDENTIFICATION</scope>
    <source>
        <strain evidence="4">Pr102</strain>
    </source>
</reference>
<reference evidence="5" key="1">
    <citation type="journal article" date="2006" name="Science">
        <title>Phytophthora genome sequences uncover evolutionary origins and mechanisms of pathogenesis.</title>
        <authorList>
            <person name="Tyler B.M."/>
            <person name="Tripathy S."/>
            <person name="Zhang X."/>
            <person name="Dehal P."/>
            <person name="Jiang R.H."/>
            <person name="Aerts A."/>
            <person name="Arredondo F.D."/>
            <person name="Baxter L."/>
            <person name="Bensasson D."/>
            <person name="Beynon J.L."/>
            <person name="Chapman J."/>
            <person name="Damasceno C.M."/>
            <person name="Dorrance A.E."/>
            <person name="Dou D."/>
            <person name="Dickerman A.W."/>
            <person name="Dubchak I.L."/>
            <person name="Garbelotto M."/>
            <person name="Gijzen M."/>
            <person name="Gordon S.G."/>
            <person name="Govers F."/>
            <person name="Grunwald N.J."/>
            <person name="Huang W."/>
            <person name="Ivors K.L."/>
            <person name="Jones R.W."/>
            <person name="Kamoun S."/>
            <person name="Krampis K."/>
            <person name="Lamour K.H."/>
            <person name="Lee M.K."/>
            <person name="McDonald W.H."/>
            <person name="Medina M."/>
            <person name="Meijer H.J."/>
            <person name="Nordberg E.K."/>
            <person name="Maclean D.J."/>
            <person name="Ospina-Giraldo M.D."/>
            <person name="Morris P.F."/>
            <person name="Phuntumart V."/>
            <person name="Putnam N.H."/>
            <person name="Rash S."/>
            <person name="Rose J.K."/>
            <person name="Sakihama Y."/>
            <person name="Salamov A.A."/>
            <person name="Savidor A."/>
            <person name="Scheuring C.F."/>
            <person name="Smith B.M."/>
            <person name="Sobral B.W."/>
            <person name="Terry A."/>
            <person name="Torto-Alalibo T.A."/>
            <person name="Win J."/>
            <person name="Xu Z."/>
            <person name="Zhang H."/>
            <person name="Grigoriev I.V."/>
            <person name="Rokhsar D.S."/>
            <person name="Boore J.L."/>
        </authorList>
    </citation>
    <scope>NUCLEOTIDE SEQUENCE [LARGE SCALE GENOMIC DNA]</scope>
    <source>
        <strain evidence="5">Pr102</strain>
    </source>
</reference>
<dbReference type="eggNOG" id="KOG0504">
    <property type="taxonomic scope" value="Eukaryota"/>
</dbReference>
<dbReference type="Gene3D" id="1.25.40.20">
    <property type="entry name" value="Ankyrin repeat-containing domain"/>
    <property type="match status" value="1"/>
</dbReference>
<feature type="repeat" description="ANK" evidence="3">
    <location>
        <begin position="41"/>
        <end position="73"/>
    </location>
</feature>
<dbReference type="VEuPathDB" id="FungiDB:KRP22_7487"/>
<dbReference type="STRING" id="164328.H3HD35"/>
<dbReference type="InterPro" id="IPR002110">
    <property type="entry name" value="Ankyrin_rpt"/>
</dbReference>
<dbReference type="PRINTS" id="PR01415">
    <property type="entry name" value="ANKYRIN"/>
</dbReference>
<dbReference type="PANTHER" id="PTHR24198:SF165">
    <property type="entry name" value="ANKYRIN REPEAT-CONTAINING PROTEIN-RELATED"/>
    <property type="match status" value="1"/>
</dbReference>
<dbReference type="VEuPathDB" id="FungiDB:KRP23_2652"/>
<sequence length="149" mass="16091">MGISLNSAASMNVWTAASDGDVESVRAFLSSGGDANAKDEYGYTPLQAAVSYNHMELVVVLLASGAQATLGDNEMDTPLHRCETVECAKLLLEHGADLNARNSEGQTPYDVAIEDEHEELKKLYENLGAERSDQILEEEGFPNGVDLEE</sequence>
<dbReference type="SUPFAM" id="SSF48403">
    <property type="entry name" value="Ankyrin repeat"/>
    <property type="match status" value="1"/>
</dbReference>
<dbReference type="EMBL" id="DS566047">
    <property type="status" value="NOT_ANNOTATED_CDS"/>
    <property type="molecule type" value="Genomic_DNA"/>
</dbReference>
<keyword evidence="5" id="KW-1185">Reference proteome</keyword>
<dbReference type="PROSITE" id="PS50297">
    <property type="entry name" value="ANK_REP_REGION"/>
    <property type="match status" value="1"/>
</dbReference>
<keyword evidence="1" id="KW-0677">Repeat</keyword>
<dbReference type="PANTHER" id="PTHR24198">
    <property type="entry name" value="ANKYRIN REPEAT AND PROTEIN KINASE DOMAIN-CONTAINING PROTEIN"/>
    <property type="match status" value="1"/>
</dbReference>
<organism evidence="4 5">
    <name type="scientific">Phytophthora ramorum</name>
    <name type="common">Sudden oak death agent</name>
    <dbReference type="NCBI Taxonomy" id="164328"/>
    <lineage>
        <taxon>Eukaryota</taxon>
        <taxon>Sar</taxon>
        <taxon>Stramenopiles</taxon>
        <taxon>Oomycota</taxon>
        <taxon>Peronosporomycetes</taxon>
        <taxon>Peronosporales</taxon>
        <taxon>Peronosporaceae</taxon>
        <taxon>Phytophthora</taxon>
    </lineage>
</organism>
<dbReference type="HOGENOM" id="CLU_000134_18_9_1"/>
<name>H3HD35_PHYRM</name>
<protein>
    <submittedName>
        <fullName evidence="4">Uncharacterized protein</fullName>
    </submittedName>
</protein>
<dbReference type="Pfam" id="PF12796">
    <property type="entry name" value="Ank_2"/>
    <property type="match status" value="1"/>
</dbReference>
<dbReference type="InParanoid" id="H3HD35"/>
<evidence type="ECO:0000313" key="5">
    <source>
        <dbReference type="Proteomes" id="UP000005238"/>
    </source>
</evidence>
<evidence type="ECO:0000256" key="3">
    <source>
        <dbReference type="PROSITE-ProRule" id="PRU00023"/>
    </source>
</evidence>